<sequence>MAVSKSINIVRTASPSLIKELMACDRTVKVDSYEKMDWISGKRSDIASYRSNVRNIFSGFSCTLPRFRESKQAYCGLFGNLREARLSDRI</sequence>
<reference evidence="1" key="3">
    <citation type="submission" date="2023-07" db="EMBL/GenBank/DDBJ databases">
        <title>An improved reference 1 genome and first organelle genomes of Quercus suber.</title>
        <authorList>
            <consortium name="Genosuber Consortium"/>
            <person name="Usie A."/>
            <person name="Serra O."/>
            <person name="Barros P."/>
        </authorList>
    </citation>
    <scope>NUCLEOTIDE SEQUENCE</scope>
    <source>
        <strain evidence="1">HL8</strain>
        <tissue evidence="1">Leaves</tissue>
    </source>
</reference>
<reference evidence="1" key="1">
    <citation type="submission" date="2017-12" db="EMBL/GenBank/DDBJ databases">
        <authorList>
            <person name="Barbosa P."/>
            <person name="Usie A."/>
            <person name="Ramos A.M."/>
        </authorList>
    </citation>
    <scope>NUCLEOTIDE SEQUENCE</scope>
    <source>
        <strain evidence="1">HL8</strain>
        <tissue evidence="1">Leaves</tissue>
    </source>
</reference>
<evidence type="ECO:0000313" key="1">
    <source>
        <dbReference type="EMBL" id="KAK7859351.1"/>
    </source>
</evidence>
<name>A0AAW0M7B2_QUESU</name>
<accession>A0AAW0M7B2</accession>
<protein>
    <submittedName>
        <fullName evidence="1">Uncharacterized protein</fullName>
    </submittedName>
</protein>
<dbReference type="AlphaFoldDB" id="A0AAW0M7B2"/>
<comment type="caution">
    <text evidence="1">The sequence shown here is derived from an EMBL/GenBank/DDBJ whole genome shotgun (WGS) entry which is preliminary data.</text>
</comment>
<proteinExistence type="predicted"/>
<reference evidence="1" key="2">
    <citation type="journal article" date="2018" name="Sci. Data">
        <title>The draft genome sequence of cork oak.</title>
        <authorList>
            <person name="Ramos A.M."/>
            <person name="Usie A."/>
            <person name="Barbosa P."/>
            <person name="Barros P.M."/>
            <person name="Capote T."/>
            <person name="Chaves I."/>
            <person name="Simoes F."/>
            <person name="Abreu I."/>
            <person name="Carrasquinho I."/>
            <person name="Faro C."/>
            <person name="Guimaraes J.B."/>
            <person name="Mendonca D."/>
            <person name="Nobrega F."/>
            <person name="Rodrigues L."/>
            <person name="Saibo N.J.M."/>
            <person name="Varela M.C."/>
            <person name="Egas C."/>
            <person name="Matos J."/>
            <person name="Miguel C.M."/>
            <person name="Oliveira M.M."/>
            <person name="Ricardo C.P."/>
            <person name="Goncalves S."/>
        </authorList>
    </citation>
    <scope>NUCLEOTIDE SEQUENCE [LARGE SCALE GENOMIC DNA]</scope>
    <source>
        <strain evidence="1">HL8</strain>
    </source>
</reference>
<dbReference type="EMBL" id="PKMF04000013">
    <property type="protein sequence ID" value="KAK7859351.1"/>
    <property type="molecule type" value="Genomic_DNA"/>
</dbReference>
<gene>
    <name evidence="1" type="ORF">CFP56_006913</name>
</gene>
<organism evidence="1">
    <name type="scientific">Quercus suber</name>
    <name type="common">Cork oak</name>
    <dbReference type="NCBI Taxonomy" id="58331"/>
    <lineage>
        <taxon>Eukaryota</taxon>
        <taxon>Viridiplantae</taxon>
        <taxon>Streptophyta</taxon>
        <taxon>Embryophyta</taxon>
        <taxon>Tracheophyta</taxon>
        <taxon>Spermatophyta</taxon>
        <taxon>Magnoliopsida</taxon>
        <taxon>eudicotyledons</taxon>
        <taxon>Gunneridae</taxon>
        <taxon>Pentapetalae</taxon>
        <taxon>rosids</taxon>
        <taxon>fabids</taxon>
        <taxon>Fagales</taxon>
        <taxon>Fagaceae</taxon>
        <taxon>Quercus</taxon>
    </lineage>
</organism>